<evidence type="ECO:0000313" key="5">
    <source>
        <dbReference type="Ensembl" id="ENSACCP00020004704.1"/>
    </source>
</evidence>
<feature type="domain" description="Ig-like" evidence="4">
    <location>
        <begin position="8"/>
        <end position="94"/>
    </location>
</feature>
<keyword evidence="2" id="KW-0393">Immunoglobulin domain</keyword>
<dbReference type="Proteomes" id="UP000472275">
    <property type="component" value="Chromosome 6"/>
</dbReference>
<evidence type="ECO:0000256" key="1">
    <source>
        <dbReference type="ARBA" id="ARBA00022737"/>
    </source>
</evidence>
<reference evidence="5" key="1">
    <citation type="submission" date="2025-08" db="UniProtKB">
        <authorList>
            <consortium name="Ensembl"/>
        </authorList>
    </citation>
    <scope>IDENTIFICATION</scope>
</reference>
<keyword evidence="3" id="KW-1133">Transmembrane helix</keyword>
<name>A0A663DY73_AQUCH</name>
<evidence type="ECO:0000259" key="4">
    <source>
        <dbReference type="PROSITE" id="PS50835"/>
    </source>
</evidence>
<dbReference type="PROSITE" id="PS50835">
    <property type="entry name" value="IG_LIKE"/>
    <property type="match status" value="2"/>
</dbReference>
<dbReference type="AlphaFoldDB" id="A0A663DY73"/>
<dbReference type="InterPro" id="IPR013783">
    <property type="entry name" value="Ig-like_fold"/>
</dbReference>
<dbReference type="InterPro" id="IPR013098">
    <property type="entry name" value="Ig_I-set"/>
</dbReference>
<dbReference type="SMART" id="SM00409">
    <property type="entry name" value="IG"/>
    <property type="match status" value="2"/>
</dbReference>
<dbReference type="Pfam" id="PF07679">
    <property type="entry name" value="I-set"/>
    <property type="match status" value="2"/>
</dbReference>
<dbReference type="Ensembl" id="ENSACCT00020004904.1">
    <property type="protein sequence ID" value="ENSACCP00020004704.1"/>
    <property type="gene ID" value="ENSACCG00020003230.1"/>
</dbReference>
<dbReference type="InterPro" id="IPR003598">
    <property type="entry name" value="Ig_sub2"/>
</dbReference>
<keyword evidence="3" id="KW-0812">Transmembrane</keyword>
<dbReference type="PANTHER" id="PTHR47633:SF4">
    <property type="entry name" value="MYOPALLADIN ISOFORM X1"/>
    <property type="match status" value="1"/>
</dbReference>
<dbReference type="PANTHER" id="PTHR47633">
    <property type="entry name" value="IMMUNOGLOBULIN"/>
    <property type="match status" value="1"/>
</dbReference>
<feature type="transmembrane region" description="Helical" evidence="3">
    <location>
        <begin position="219"/>
        <end position="241"/>
    </location>
</feature>
<dbReference type="Pfam" id="PF18362">
    <property type="entry name" value="THB"/>
    <property type="match status" value="1"/>
</dbReference>
<evidence type="ECO:0000256" key="2">
    <source>
        <dbReference type="ARBA" id="ARBA00023319"/>
    </source>
</evidence>
<dbReference type="InterPro" id="IPR040849">
    <property type="entry name" value="MyBP-C_THB"/>
</dbReference>
<dbReference type="InterPro" id="IPR003599">
    <property type="entry name" value="Ig_sub"/>
</dbReference>
<feature type="domain" description="Ig-like" evidence="4">
    <location>
        <begin position="124"/>
        <end position="206"/>
    </location>
</feature>
<evidence type="ECO:0000256" key="3">
    <source>
        <dbReference type="SAM" id="Phobius"/>
    </source>
</evidence>
<protein>
    <recommendedName>
        <fullName evidence="4">Ig-like domain-containing protein</fullName>
    </recommendedName>
</protein>
<dbReference type="InterPro" id="IPR007110">
    <property type="entry name" value="Ig-like_dom"/>
</dbReference>
<keyword evidence="1" id="KW-0677">Repeat</keyword>
<sequence>MPQPKQAPVFDTKPESIDVPFGESADFECHVTGAQPIHITWSKDGREIRTGGNFSITFVANTAHLRVLRVGKGDSGQYTCQASNEAGKDFCSITYVKPITLPAQPAAKFKCISLSVLFVCLEPPSFVKKPEPLNVLSGANITFTSIIKGSSPLEVKWFRGSVELVPGHRCSITLQDSIAELELFDVDPLQSGDYTCQVSNEAGKISCTTHLFVKGLSRLLFLMLLMLVKMISCIVYLTYVIDLNSTPTKRKEEEEEQPIDILELLKNVDPKEYEKYARMYGITDFRGLLQAFELLKQTQAEESHRLVRYSMTLASLGVTRFL</sequence>
<dbReference type="CDD" id="cd00096">
    <property type="entry name" value="Ig"/>
    <property type="match status" value="2"/>
</dbReference>
<reference evidence="5" key="2">
    <citation type="submission" date="2025-09" db="UniProtKB">
        <authorList>
            <consortium name="Ensembl"/>
        </authorList>
    </citation>
    <scope>IDENTIFICATION</scope>
</reference>
<dbReference type="Gene3D" id="2.60.40.10">
    <property type="entry name" value="Immunoglobulins"/>
    <property type="match status" value="2"/>
</dbReference>
<evidence type="ECO:0000313" key="6">
    <source>
        <dbReference type="Proteomes" id="UP000472275"/>
    </source>
</evidence>
<dbReference type="InterPro" id="IPR036179">
    <property type="entry name" value="Ig-like_dom_sf"/>
</dbReference>
<organism evidence="5 6">
    <name type="scientific">Aquila chrysaetos chrysaetos</name>
    <dbReference type="NCBI Taxonomy" id="223781"/>
    <lineage>
        <taxon>Eukaryota</taxon>
        <taxon>Metazoa</taxon>
        <taxon>Chordata</taxon>
        <taxon>Craniata</taxon>
        <taxon>Vertebrata</taxon>
        <taxon>Euteleostomi</taxon>
        <taxon>Archelosauria</taxon>
        <taxon>Archosauria</taxon>
        <taxon>Dinosauria</taxon>
        <taxon>Saurischia</taxon>
        <taxon>Theropoda</taxon>
        <taxon>Coelurosauria</taxon>
        <taxon>Aves</taxon>
        <taxon>Neognathae</taxon>
        <taxon>Neoaves</taxon>
        <taxon>Telluraves</taxon>
        <taxon>Accipitrimorphae</taxon>
        <taxon>Accipitriformes</taxon>
        <taxon>Accipitridae</taxon>
        <taxon>Accipitrinae</taxon>
        <taxon>Aquila</taxon>
    </lineage>
</organism>
<dbReference type="SMART" id="SM00408">
    <property type="entry name" value="IGc2"/>
    <property type="match status" value="2"/>
</dbReference>
<keyword evidence="3" id="KW-0472">Membrane</keyword>
<proteinExistence type="predicted"/>
<dbReference type="GeneTree" id="ENSGT01110000267173"/>
<dbReference type="FunFam" id="2.60.40.10:FF:000022">
    <property type="entry name" value="Cardiac titin"/>
    <property type="match status" value="2"/>
</dbReference>
<keyword evidence="6" id="KW-1185">Reference proteome</keyword>
<accession>A0A663DY73</accession>
<dbReference type="SUPFAM" id="SSF48726">
    <property type="entry name" value="Immunoglobulin"/>
    <property type="match status" value="2"/>
</dbReference>